<protein>
    <submittedName>
        <fullName evidence="11">Arylsulfatase B</fullName>
    </submittedName>
</protein>
<dbReference type="CDD" id="cd16029">
    <property type="entry name" value="4-S"/>
    <property type="match status" value="1"/>
</dbReference>
<comment type="cofactor">
    <cofactor evidence="1">
        <name>Ca(2+)</name>
        <dbReference type="ChEBI" id="CHEBI:29108"/>
    </cofactor>
</comment>
<dbReference type="Gene3D" id="3.40.720.10">
    <property type="entry name" value="Alkaline Phosphatase, subunit A"/>
    <property type="match status" value="1"/>
</dbReference>
<proteinExistence type="inferred from homology"/>
<evidence type="ECO:0000313" key="10">
    <source>
        <dbReference type="Proteomes" id="UP000694920"/>
    </source>
</evidence>
<name>A0AAJ7CDY3_CEPCN</name>
<dbReference type="RefSeq" id="XP_015608392.1">
    <property type="nucleotide sequence ID" value="XM_015752906.2"/>
</dbReference>
<feature type="chain" id="PRO_5042474736" evidence="8">
    <location>
        <begin position="25"/>
        <end position="585"/>
    </location>
</feature>
<dbReference type="InterPro" id="IPR017850">
    <property type="entry name" value="Alkaline_phosphatase_core_sf"/>
</dbReference>
<evidence type="ECO:0000256" key="1">
    <source>
        <dbReference type="ARBA" id="ARBA00001913"/>
    </source>
</evidence>
<dbReference type="InterPro" id="IPR047115">
    <property type="entry name" value="ARSB"/>
</dbReference>
<dbReference type="SUPFAM" id="SSF53649">
    <property type="entry name" value="Alkaline phosphatase-like"/>
    <property type="match status" value="1"/>
</dbReference>
<evidence type="ECO:0000256" key="4">
    <source>
        <dbReference type="ARBA" id="ARBA00022801"/>
    </source>
</evidence>
<evidence type="ECO:0000256" key="8">
    <source>
        <dbReference type="SAM" id="SignalP"/>
    </source>
</evidence>
<dbReference type="AlphaFoldDB" id="A0AAJ7CDY3"/>
<evidence type="ECO:0000256" key="3">
    <source>
        <dbReference type="ARBA" id="ARBA00022723"/>
    </source>
</evidence>
<keyword evidence="3" id="KW-0479">Metal-binding</keyword>
<sequence>MVQNFVSGSTFLLYYFFLCPLIIANEYDLPPHIIVIMADDLGWDDVGFHGSNEIPTPNIDALAYNGIILNRHYVLPSCTSSRAAFLTGRYPTRMGLQGDSIQGGEPRGLPIDIKILPEHLQKLGYETRLIGKWHVGFHTPQHTPLHRGFDSFLGFYNRYISYYDYRYTQGNMSGYDMHIDDQPAYGLKHEYATDLFTNEAVRIIDNHYSQRPLYLQISHLAVHAPLEFPPDDYHEENFTHIKEYERRKYAAMVTRLDNSVGRVVSSLGDRGMLKNSLILFLTDNGGAPTGKYRNWAWNYPLRGTKYTLYEGGVRGVAAIWSPLLQDVARVSDQLIHITDWVPTLYAAAGGDIRDLRELDGVNQWRALNHSGQSTSRTILLNIDEISKTEGAIHGRFKLIRGSIDPHGQYDGYVWPINHYRRRVTISYNTTRILHSVVADSIRTHLGTPITQPSTMITLRQRATVECHTNSTSPNIFNVSTCNQTECLFDIIHDPCETKNIAQQYPMRVTDLDQFLAKHSNSLMKQLRLPVDQMADPRRKNGTWQPWLKPGVFVYPNPNGAGAIGTTAICAHIGMALIIVGLRAFI</sequence>
<dbReference type="GO" id="GO:0046872">
    <property type="term" value="F:metal ion binding"/>
    <property type="evidence" value="ECO:0007669"/>
    <property type="project" value="UniProtKB-KW"/>
</dbReference>
<feature type="transmembrane region" description="Helical" evidence="7">
    <location>
        <begin position="562"/>
        <end position="584"/>
    </location>
</feature>
<dbReference type="GO" id="GO:0008484">
    <property type="term" value="F:sulfuric ester hydrolase activity"/>
    <property type="evidence" value="ECO:0007669"/>
    <property type="project" value="InterPro"/>
</dbReference>
<keyword evidence="7" id="KW-0472">Membrane</keyword>
<keyword evidence="5" id="KW-0106">Calcium</keyword>
<dbReference type="PROSITE" id="PS00149">
    <property type="entry name" value="SULFATASE_2"/>
    <property type="match status" value="1"/>
</dbReference>
<dbReference type="PANTHER" id="PTHR10342">
    <property type="entry name" value="ARYLSULFATASE"/>
    <property type="match status" value="1"/>
</dbReference>
<dbReference type="InterPro" id="IPR000917">
    <property type="entry name" value="Sulfatase_N"/>
</dbReference>
<dbReference type="GeneID" id="107274117"/>
<keyword evidence="7" id="KW-1133">Transmembrane helix</keyword>
<gene>
    <name evidence="11" type="primary">LOC107274117</name>
</gene>
<evidence type="ECO:0000256" key="5">
    <source>
        <dbReference type="ARBA" id="ARBA00022837"/>
    </source>
</evidence>
<keyword evidence="10" id="KW-1185">Reference proteome</keyword>
<dbReference type="Gene3D" id="3.30.1120.10">
    <property type="match status" value="1"/>
</dbReference>
<evidence type="ECO:0000256" key="6">
    <source>
        <dbReference type="ARBA" id="ARBA00023180"/>
    </source>
</evidence>
<keyword evidence="8" id="KW-0732">Signal</keyword>
<keyword evidence="4" id="KW-0378">Hydrolase</keyword>
<dbReference type="KEGG" id="ccin:107274117"/>
<keyword evidence="6" id="KW-0325">Glycoprotein</keyword>
<evidence type="ECO:0000259" key="9">
    <source>
        <dbReference type="Pfam" id="PF00884"/>
    </source>
</evidence>
<evidence type="ECO:0000313" key="11">
    <source>
        <dbReference type="RefSeq" id="XP_015608392.1"/>
    </source>
</evidence>
<feature type="domain" description="Sulfatase N-terminal" evidence="9">
    <location>
        <begin position="31"/>
        <end position="349"/>
    </location>
</feature>
<keyword evidence="7" id="KW-0812">Transmembrane</keyword>
<evidence type="ECO:0000256" key="7">
    <source>
        <dbReference type="SAM" id="Phobius"/>
    </source>
</evidence>
<evidence type="ECO:0000256" key="2">
    <source>
        <dbReference type="ARBA" id="ARBA00008779"/>
    </source>
</evidence>
<dbReference type="PANTHER" id="PTHR10342:SF264">
    <property type="entry name" value="MIP05773P-RELATED"/>
    <property type="match status" value="1"/>
</dbReference>
<accession>A0AAJ7CDY3</accession>
<comment type="similarity">
    <text evidence="2">Belongs to the sulfatase family.</text>
</comment>
<dbReference type="Pfam" id="PF00884">
    <property type="entry name" value="Sulfatase"/>
    <property type="match status" value="1"/>
</dbReference>
<reference evidence="11" key="1">
    <citation type="submission" date="2025-08" db="UniProtKB">
        <authorList>
            <consortium name="RefSeq"/>
        </authorList>
    </citation>
    <scope>IDENTIFICATION</scope>
</reference>
<organism evidence="10 11">
    <name type="scientific">Cephus cinctus</name>
    <name type="common">Wheat stem sawfly</name>
    <dbReference type="NCBI Taxonomy" id="211228"/>
    <lineage>
        <taxon>Eukaryota</taxon>
        <taxon>Metazoa</taxon>
        <taxon>Ecdysozoa</taxon>
        <taxon>Arthropoda</taxon>
        <taxon>Hexapoda</taxon>
        <taxon>Insecta</taxon>
        <taxon>Pterygota</taxon>
        <taxon>Neoptera</taxon>
        <taxon>Endopterygota</taxon>
        <taxon>Hymenoptera</taxon>
        <taxon>Cephoidea</taxon>
        <taxon>Cephidae</taxon>
        <taxon>Cephus</taxon>
    </lineage>
</organism>
<dbReference type="Proteomes" id="UP000694920">
    <property type="component" value="Unplaced"/>
</dbReference>
<dbReference type="InterPro" id="IPR024607">
    <property type="entry name" value="Sulfatase_CS"/>
</dbReference>
<feature type="signal peptide" evidence="8">
    <location>
        <begin position="1"/>
        <end position="24"/>
    </location>
</feature>